<dbReference type="SUPFAM" id="SSF56601">
    <property type="entry name" value="beta-lactamase/transpeptidase-like"/>
    <property type="match status" value="1"/>
</dbReference>
<name>A0A3N3ZPB2_9MICC</name>
<dbReference type="PANTHER" id="PTHR30023:SF0">
    <property type="entry name" value="PENICILLIN-SENSITIVE CARBOXYPEPTIDASE A"/>
    <property type="match status" value="1"/>
</dbReference>
<keyword evidence="4" id="KW-1133">Transmembrane helix</keyword>
<feature type="region of interest" description="Disordered" evidence="3">
    <location>
        <begin position="1"/>
        <end position="26"/>
    </location>
</feature>
<keyword evidence="2" id="KW-0378">Hydrolase</keyword>
<comment type="similarity">
    <text evidence="1">Belongs to the peptidase S13 family.</text>
</comment>
<feature type="region of interest" description="Disordered" evidence="3">
    <location>
        <begin position="58"/>
        <end position="89"/>
    </location>
</feature>
<dbReference type="PRINTS" id="PR00922">
    <property type="entry name" value="DADACBPTASE3"/>
</dbReference>
<evidence type="ECO:0000313" key="6">
    <source>
        <dbReference type="Proteomes" id="UP000270616"/>
    </source>
</evidence>
<dbReference type="InterPro" id="IPR012338">
    <property type="entry name" value="Beta-lactam/transpept-like"/>
</dbReference>
<dbReference type="GO" id="GO:0006508">
    <property type="term" value="P:proteolysis"/>
    <property type="evidence" value="ECO:0007669"/>
    <property type="project" value="InterPro"/>
</dbReference>
<evidence type="ECO:0000256" key="1">
    <source>
        <dbReference type="ARBA" id="ARBA00006096"/>
    </source>
</evidence>
<gene>
    <name evidence="5" type="ORF">EDL96_08485</name>
</gene>
<dbReference type="InterPro" id="IPR000667">
    <property type="entry name" value="Peptidase_S13"/>
</dbReference>
<evidence type="ECO:0000256" key="3">
    <source>
        <dbReference type="SAM" id="MobiDB-lite"/>
    </source>
</evidence>
<keyword evidence="5" id="KW-0121">Carboxypeptidase</keyword>
<comment type="caution">
    <text evidence="5">The sequence shown here is derived from an EMBL/GenBank/DDBJ whole genome shotgun (WGS) entry which is preliminary data.</text>
</comment>
<keyword evidence="6" id="KW-1185">Reference proteome</keyword>
<keyword evidence="4" id="KW-0472">Membrane</keyword>
<organism evidence="5 6">
    <name type="scientific">Kocuria soli</name>
    <dbReference type="NCBI Taxonomy" id="2485125"/>
    <lineage>
        <taxon>Bacteria</taxon>
        <taxon>Bacillati</taxon>
        <taxon>Actinomycetota</taxon>
        <taxon>Actinomycetes</taxon>
        <taxon>Micrococcales</taxon>
        <taxon>Micrococcaceae</taxon>
        <taxon>Kocuria</taxon>
    </lineage>
</organism>
<proteinExistence type="inferred from homology"/>
<evidence type="ECO:0000256" key="4">
    <source>
        <dbReference type="SAM" id="Phobius"/>
    </source>
</evidence>
<evidence type="ECO:0000256" key="2">
    <source>
        <dbReference type="ARBA" id="ARBA00022801"/>
    </source>
</evidence>
<dbReference type="GO" id="GO:0004185">
    <property type="term" value="F:serine-type carboxypeptidase activity"/>
    <property type="evidence" value="ECO:0007669"/>
    <property type="project" value="InterPro"/>
</dbReference>
<accession>A0A3N3ZPB2</accession>
<dbReference type="GO" id="GO:0000270">
    <property type="term" value="P:peptidoglycan metabolic process"/>
    <property type="evidence" value="ECO:0007669"/>
    <property type="project" value="TreeGrafter"/>
</dbReference>
<dbReference type="Gene3D" id="3.40.710.10">
    <property type="entry name" value="DD-peptidase/beta-lactamase superfamily"/>
    <property type="match status" value="2"/>
</dbReference>
<sequence>MVHVASQDAPRPEGDRSSSGTGGYPRRPRRWVGALVAVLVAALVLILALALPRFLGDRSQDPGAEPEAVDTSGDPATPTPTATPVKLPGSTVTAIDGVLDGAPAQNTGAVVADPATGDLLYERNPDQPVTPASNQKILTELSLFHHADVEDRLATTVVAGKTPSSVVLVAGGDTLLSPGESNPKAVMGHAGVATLAEETARSMARETDRDDFPDRIEVDLDTSVFEGPATNDAWLPGDVAAGEVGPVAPIAFGSHTVPGPDGRPTDTHDDDAARTVAEVFAGELSAELSERTGQPVSVEVGQPVKAAEGRELGRVESATLEEQATVMMQDSDNRLAEVLGRMAAVKSGHPGSVQGARKATEEALREALGRDVTAEDGVVVGDNCGMAPTNRVTARVLAGILLLGEQDAPNRYTPMISTFPVSGDSGTLEDRFDDPTEAAGRGVVRAKTGTLNTVTALSGRVTRDDGERMIAVVLFDGVQDTGVARNRADEFFATLAQS</sequence>
<dbReference type="EMBL" id="RKMF01000010">
    <property type="protein sequence ID" value="ROZ62807.1"/>
    <property type="molecule type" value="Genomic_DNA"/>
</dbReference>
<dbReference type="Proteomes" id="UP000270616">
    <property type="component" value="Unassembled WGS sequence"/>
</dbReference>
<protein>
    <submittedName>
        <fullName evidence="5">D-alanyl-D-alanine carboxypeptidase/D-alanyl-D-alanine-endopeptidase</fullName>
    </submittedName>
</protein>
<dbReference type="Pfam" id="PF02113">
    <property type="entry name" value="Peptidase_S13"/>
    <property type="match status" value="2"/>
</dbReference>
<dbReference type="PANTHER" id="PTHR30023">
    <property type="entry name" value="D-ALANYL-D-ALANINE CARBOXYPEPTIDASE"/>
    <property type="match status" value="1"/>
</dbReference>
<keyword evidence="4" id="KW-0812">Transmembrane</keyword>
<evidence type="ECO:0000313" key="5">
    <source>
        <dbReference type="EMBL" id="ROZ62807.1"/>
    </source>
</evidence>
<keyword evidence="5" id="KW-0645">Protease</keyword>
<dbReference type="AlphaFoldDB" id="A0A3N3ZPB2"/>
<feature type="compositionally biased region" description="Low complexity" evidence="3">
    <location>
        <begin position="75"/>
        <end position="84"/>
    </location>
</feature>
<feature type="transmembrane region" description="Helical" evidence="4">
    <location>
        <begin position="31"/>
        <end position="51"/>
    </location>
</feature>
<reference evidence="5 6" key="1">
    <citation type="submission" date="2018-10" db="EMBL/GenBank/DDBJ databases">
        <title>Kocuria sp. M5W7-7, whole genome shotgun sequence.</title>
        <authorList>
            <person name="Tuo L."/>
        </authorList>
    </citation>
    <scope>NUCLEOTIDE SEQUENCE [LARGE SCALE GENOMIC DNA]</scope>
    <source>
        <strain evidence="5 6">M5W7-7</strain>
    </source>
</reference>